<dbReference type="EMBL" id="FN649760">
    <property type="protein sequence ID" value="CBJ33819.1"/>
    <property type="molecule type" value="Genomic_DNA"/>
</dbReference>
<keyword evidence="1" id="KW-0479">Metal-binding</keyword>
<keyword evidence="1" id="KW-0460">Magnesium</keyword>
<reference evidence="3 4" key="1">
    <citation type="journal article" date="2010" name="Nature">
        <title>The Ectocarpus genome and the independent evolution of multicellularity in brown algae.</title>
        <authorList>
            <person name="Cock J.M."/>
            <person name="Sterck L."/>
            <person name="Rouze P."/>
            <person name="Scornet D."/>
            <person name="Allen A.E."/>
            <person name="Amoutzias G."/>
            <person name="Anthouard V."/>
            <person name="Artiguenave F."/>
            <person name="Aury J.M."/>
            <person name="Badger J.H."/>
            <person name="Beszteri B."/>
            <person name="Billiau K."/>
            <person name="Bonnet E."/>
            <person name="Bothwell J.H."/>
            <person name="Bowler C."/>
            <person name="Boyen C."/>
            <person name="Brownlee C."/>
            <person name="Carrano C.J."/>
            <person name="Charrier B."/>
            <person name="Cho G.Y."/>
            <person name="Coelho S.M."/>
            <person name="Collen J."/>
            <person name="Corre E."/>
            <person name="Da Silva C."/>
            <person name="Delage L."/>
            <person name="Delaroque N."/>
            <person name="Dittami S.M."/>
            <person name="Doulbeau S."/>
            <person name="Elias M."/>
            <person name="Farnham G."/>
            <person name="Gachon C.M."/>
            <person name="Gschloessl B."/>
            <person name="Heesch S."/>
            <person name="Jabbari K."/>
            <person name="Jubin C."/>
            <person name="Kawai H."/>
            <person name="Kimura K."/>
            <person name="Kloareg B."/>
            <person name="Kupper F.C."/>
            <person name="Lang D."/>
            <person name="Le Bail A."/>
            <person name="Leblanc C."/>
            <person name="Lerouge P."/>
            <person name="Lohr M."/>
            <person name="Lopez P.J."/>
            <person name="Martens C."/>
            <person name="Maumus F."/>
            <person name="Michel G."/>
            <person name="Miranda-Saavedra D."/>
            <person name="Morales J."/>
            <person name="Moreau H."/>
            <person name="Motomura T."/>
            <person name="Nagasato C."/>
            <person name="Napoli C.A."/>
            <person name="Nelson D.R."/>
            <person name="Nyvall-Collen P."/>
            <person name="Peters A.F."/>
            <person name="Pommier C."/>
            <person name="Potin P."/>
            <person name="Poulain J."/>
            <person name="Quesneville H."/>
            <person name="Read B."/>
            <person name="Rensing S.A."/>
            <person name="Ritter A."/>
            <person name="Rousvoal S."/>
            <person name="Samanta M."/>
            <person name="Samson G."/>
            <person name="Schroeder D.C."/>
            <person name="Segurens B."/>
            <person name="Strittmatter M."/>
            <person name="Tonon T."/>
            <person name="Tregear J.W."/>
            <person name="Valentin K."/>
            <person name="von Dassow P."/>
            <person name="Yamagishi T."/>
            <person name="Van de Peer Y."/>
            <person name="Wincker P."/>
        </authorList>
    </citation>
    <scope>NUCLEOTIDE SEQUENCE [LARGE SCALE GENOMIC DNA]</scope>
    <source>
        <strain evidence="4">Ec32 / CCAP1310/4</strain>
    </source>
</reference>
<dbReference type="STRING" id="2880.D7G556"/>
<protein>
    <submittedName>
        <fullName evidence="3">Dimethylmenaquinone methyltransferase</fullName>
    </submittedName>
</protein>
<dbReference type="GO" id="GO:0032259">
    <property type="term" value="P:methylation"/>
    <property type="evidence" value="ECO:0007669"/>
    <property type="project" value="UniProtKB-KW"/>
</dbReference>
<dbReference type="InterPro" id="IPR005493">
    <property type="entry name" value="RraA/RraA-like"/>
</dbReference>
<organism evidence="3 4">
    <name type="scientific">Ectocarpus siliculosus</name>
    <name type="common">Brown alga</name>
    <name type="synonym">Conferva siliculosa</name>
    <dbReference type="NCBI Taxonomy" id="2880"/>
    <lineage>
        <taxon>Eukaryota</taxon>
        <taxon>Sar</taxon>
        <taxon>Stramenopiles</taxon>
        <taxon>Ochrophyta</taxon>
        <taxon>PX clade</taxon>
        <taxon>Phaeophyceae</taxon>
        <taxon>Ectocarpales</taxon>
        <taxon>Ectocarpaceae</taxon>
        <taxon>Ectocarpus</taxon>
    </lineage>
</organism>
<evidence type="ECO:0000313" key="3">
    <source>
        <dbReference type="EMBL" id="CBJ33819.1"/>
    </source>
</evidence>
<dbReference type="PANTHER" id="PTHR33254">
    <property type="entry name" value="4-HYDROXY-4-METHYL-2-OXOGLUTARATE ALDOLASE 3-RELATED"/>
    <property type="match status" value="1"/>
</dbReference>
<evidence type="ECO:0000256" key="2">
    <source>
        <dbReference type="SAM" id="MobiDB-lite"/>
    </source>
</evidence>
<name>D7G556_ECTSI</name>
<gene>
    <name evidence="3" type="ORF">Esi_0626_0001</name>
</gene>
<comment type="cofactor">
    <cofactor evidence="1">
        <name>Mg(2+)</name>
        <dbReference type="ChEBI" id="CHEBI:18420"/>
    </cofactor>
</comment>
<dbReference type="GO" id="GO:0046872">
    <property type="term" value="F:metal ion binding"/>
    <property type="evidence" value="ECO:0007669"/>
    <property type="project" value="UniProtKB-KW"/>
</dbReference>
<proteinExistence type="predicted"/>
<dbReference type="Pfam" id="PF03737">
    <property type="entry name" value="RraA-like"/>
    <property type="match status" value="1"/>
</dbReference>
<keyword evidence="3" id="KW-0808">Transferase</keyword>
<feature type="binding site" evidence="1">
    <location>
        <position position="101"/>
    </location>
    <ligand>
        <name>substrate</name>
    </ligand>
</feature>
<dbReference type="InParanoid" id="D7G556"/>
<dbReference type="CDD" id="cd16841">
    <property type="entry name" value="RraA_family"/>
    <property type="match status" value="1"/>
</dbReference>
<sequence>MILVVAFQAYSHKGHRTAGAGEDRAHRGWARRTPGLQKSGRGLSARASLATGLPKSLMESSPGEVLVVDCGGSNIAVAGELFSAEAKRRSLAGMLIEGACRDTETIARLRFPVYCRFVNPMAGRCITLDRDLMQVPVTIGGVEINPGDVIMGDDDGVVVLGNDLDKIQKTALAASEILRNESAVLTEVLDNNRCLLEFMDMMDSHKKVSPE</sequence>
<keyword evidence="4" id="KW-1185">Reference proteome</keyword>
<dbReference type="AlphaFoldDB" id="D7G556"/>
<accession>D7G556</accession>
<dbReference type="Proteomes" id="UP000002630">
    <property type="component" value="Unassembled WGS sequence"/>
</dbReference>
<feature type="binding site" evidence="1">
    <location>
        <position position="102"/>
    </location>
    <ligand>
        <name>Mg(2+)</name>
        <dbReference type="ChEBI" id="CHEBI:18420"/>
    </ligand>
</feature>
<dbReference type="PANTHER" id="PTHR33254:SF4">
    <property type="entry name" value="4-HYDROXY-4-METHYL-2-OXOGLUTARATE ALDOLASE 3-RELATED"/>
    <property type="match status" value="1"/>
</dbReference>
<keyword evidence="3" id="KW-0489">Methyltransferase</keyword>
<dbReference type="GO" id="GO:0008168">
    <property type="term" value="F:methyltransferase activity"/>
    <property type="evidence" value="ECO:0007669"/>
    <property type="project" value="UniProtKB-KW"/>
</dbReference>
<dbReference type="Gene3D" id="3.50.30.40">
    <property type="entry name" value="Ribonuclease E inhibitor RraA/RraA-like"/>
    <property type="match status" value="1"/>
</dbReference>
<evidence type="ECO:0000256" key="1">
    <source>
        <dbReference type="PIRSR" id="PIRSR605493-1"/>
    </source>
</evidence>
<dbReference type="InterPro" id="IPR036704">
    <property type="entry name" value="RraA/RraA-like_sf"/>
</dbReference>
<dbReference type="OrthoDB" id="1476984at2759"/>
<evidence type="ECO:0000313" key="4">
    <source>
        <dbReference type="Proteomes" id="UP000002630"/>
    </source>
</evidence>
<feature type="region of interest" description="Disordered" evidence="2">
    <location>
        <begin position="16"/>
        <end position="43"/>
    </location>
</feature>
<dbReference type="SUPFAM" id="SSF89562">
    <property type="entry name" value="RraA-like"/>
    <property type="match status" value="1"/>
</dbReference>